<feature type="site" description="Part of a proton relay during catalysis" evidence="12 16">
    <location>
        <position position="110"/>
    </location>
</feature>
<keyword evidence="6 12" id="KW-0028">Amino-acid biosynthesis</keyword>
<keyword evidence="9 12" id="KW-0456">Lyase</keyword>
<evidence type="ECO:0000256" key="13">
    <source>
        <dbReference type="PIRNR" id="PIRNR001365"/>
    </source>
</evidence>
<feature type="site" description="L-lysine inhibitor binding" evidence="16">
    <location>
        <position position="109"/>
    </location>
</feature>
<dbReference type="HAMAP" id="MF_00418">
    <property type="entry name" value="DapA"/>
    <property type="match status" value="1"/>
</dbReference>
<name>A0A379MRW8_9BACT</name>
<feature type="site" description="L-lysine inhibitor binding; via carbonyl oxygen" evidence="16">
    <location>
        <position position="52"/>
    </location>
</feature>
<dbReference type="InterPro" id="IPR002220">
    <property type="entry name" value="DapA-like"/>
</dbReference>
<evidence type="ECO:0000313" key="17">
    <source>
        <dbReference type="EMBL" id="SUE34263.1"/>
    </source>
</evidence>
<dbReference type="EC" id="4.3.3.7" evidence="4 12"/>
<dbReference type="GO" id="GO:0009089">
    <property type="term" value="P:lysine biosynthetic process via diaminopimelate"/>
    <property type="evidence" value="ECO:0007669"/>
    <property type="project" value="UniProtKB-UniRule"/>
</dbReference>
<comment type="function">
    <text evidence="1 12">Catalyzes the condensation of (S)-aspartate-beta-semialdehyde [(S)-ASA] and pyruvate to 4-hydroxy-tetrahydrodipicolinate (HTPA).</text>
</comment>
<comment type="catalytic activity">
    <reaction evidence="11 12">
        <text>L-aspartate 4-semialdehyde + pyruvate = (2S,4S)-4-hydroxy-2,3,4,5-tetrahydrodipicolinate + H2O + H(+)</text>
        <dbReference type="Rhea" id="RHEA:34171"/>
        <dbReference type="ChEBI" id="CHEBI:15361"/>
        <dbReference type="ChEBI" id="CHEBI:15377"/>
        <dbReference type="ChEBI" id="CHEBI:15378"/>
        <dbReference type="ChEBI" id="CHEBI:67139"/>
        <dbReference type="ChEBI" id="CHEBI:537519"/>
        <dbReference type="EC" id="4.3.3.7"/>
    </reaction>
</comment>
<evidence type="ECO:0000256" key="14">
    <source>
        <dbReference type="PIRSR" id="PIRSR001365-1"/>
    </source>
</evidence>
<dbReference type="GO" id="GO:0019877">
    <property type="term" value="P:diaminopimelate biosynthetic process"/>
    <property type="evidence" value="ECO:0007669"/>
    <property type="project" value="UniProtKB-UniRule"/>
</dbReference>
<comment type="caution">
    <text evidence="12">Was originally thought to be a dihydrodipicolinate synthase (DHDPS), catalyzing the condensation of (S)-aspartate-beta-semialdehyde [(S)-ASA] and pyruvate to dihydrodipicolinate (DHDP). However, it was shown in E.coli that the product of the enzymatic reaction is not dihydrodipicolinate but in fact (4S)-4-hydroxy-2,3,4,5-tetrahydro-(2S)-dipicolinic acid (HTPA), and that the consecutive dehydration reaction leading to DHDP is not spontaneous but catalyzed by DapB.</text>
</comment>
<evidence type="ECO:0000256" key="1">
    <source>
        <dbReference type="ARBA" id="ARBA00003294"/>
    </source>
</evidence>
<evidence type="ECO:0000256" key="6">
    <source>
        <dbReference type="ARBA" id="ARBA00022605"/>
    </source>
</evidence>
<feature type="binding site" evidence="12 15">
    <location>
        <position position="208"/>
    </location>
    <ligand>
        <name>pyruvate</name>
        <dbReference type="ChEBI" id="CHEBI:15361"/>
    </ligand>
</feature>
<keyword evidence="8 12" id="KW-0457">Lysine biosynthesis</keyword>
<dbReference type="Gene3D" id="3.20.20.70">
    <property type="entry name" value="Aldolase class I"/>
    <property type="match status" value="1"/>
</dbReference>
<feature type="site" description="L-lysine inhibitor binding" evidence="16">
    <location>
        <position position="87"/>
    </location>
</feature>
<reference evidence="17 18" key="1">
    <citation type="submission" date="2018-06" db="EMBL/GenBank/DDBJ databases">
        <authorList>
            <consortium name="Pathogen Informatics"/>
            <person name="Doyle S."/>
        </authorList>
    </citation>
    <scope>NUCLEOTIDE SEQUENCE [LARGE SCALE GENOMIC DNA]</scope>
    <source>
        <strain evidence="17 18">NCTC11190</strain>
    </source>
</reference>
<dbReference type="CDD" id="cd00950">
    <property type="entry name" value="DHDPS"/>
    <property type="match status" value="1"/>
</dbReference>
<keyword evidence="18" id="KW-1185">Reference proteome</keyword>
<dbReference type="InterPro" id="IPR013785">
    <property type="entry name" value="Aldolase_TIM"/>
</dbReference>
<sequence>MSINLKGVGVALVTPFTDGGEVDYPALTSLIRHITAGGVDYMVVLGTTGEPATMTAEERHRVVRHCVAHNPGNLPIVVGIGGNNTAEVIRTLQTFDLSGVSAVLSVTPYYNKPNQSGLYAHFSAVLEASPLPVILYNVPGRTGVNMTAETTLRLAHAFPGKAIAVKEASGNLSQAAYILRDRPEGFFVLSGEDNLALALAAMGGDGVISVSANVFPDTFSCMVHAALAGNVSDAIPLNLNLHEVTDLLFAEGNPVGAKAALAVKGMIRNNLRLPLAPASEALTAKIRTQIDKYGL</sequence>
<comment type="subcellular location">
    <subcellularLocation>
        <location evidence="12">Cytoplasm</location>
    </subcellularLocation>
</comment>
<accession>A0A379MRW8</accession>
<evidence type="ECO:0000256" key="3">
    <source>
        <dbReference type="ARBA" id="ARBA00007592"/>
    </source>
</evidence>
<dbReference type="PIRSF" id="PIRSF001365">
    <property type="entry name" value="DHDPS"/>
    <property type="match status" value="1"/>
</dbReference>
<evidence type="ECO:0000256" key="16">
    <source>
        <dbReference type="PIRSR" id="PIRSR001365-3"/>
    </source>
</evidence>
<dbReference type="SMART" id="SM01130">
    <property type="entry name" value="DHDPS"/>
    <property type="match status" value="1"/>
</dbReference>
<feature type="site" description="L-lysine inhibitor binding" evidence="16">
    <location>
        <position position="83"/>
    </location>
</feature>
<dbReference type="Proteomes" id="UP000255233">
    <property type="component" value="Unassembled WGS sequence"/>
</dbReference>
<dbReference type="GO" id="GO:0005829">
    <property type="term" value="C:cytosol"/>
    <property type="evidence" value="ECO:0007669"/>
    <property type="project" value="TreeGrafter"/>
</dbReference>
<keyword evidence="7 12" id="KW-0220">Diaminopimelate biosynthesis</keyword>
<dbReference type="AlphaFoldDB" id="A0A379MRW8"/>
<feature type="binding site" evidence="12 15">
    <location>
        <position position="48"/>
    </location>
    <ligand>
        <name>pyruvate</name>
        <dbReference type="ChEBI" id="CHEBI:15361"/>
    </ligand>
</feature>
<evidence type="ECO:0000256" key="5">
    <source>
        <dbReference type="ARBA" id="ARBA00022490"/>
    </source>
</evidence>
<protein>
    <recommendedName>
        <fullName evidence="4 12">4-hydroxy-tetrahydrodipicolinate synthase</fullName>
        <shortName evidence="12">HTPA synthase</shortName>
        <ecNumber evidence="4 12">4.3.3.7</ecNumber>
    </recommendedName>
</protein>
<dbReference type="RefSeq" id="WP_027290012.1">
    <property type="nucleotide sequence ID" value="NZ_UGVL01000001.1"/>
</dbReference>
<dbReference type="SUPFAM" id="SSF51569">
    <property type="entry name" value="Aldolase"/>
    <property type="match status" value="1"/>
</dbReference>
<proteinExistence type="inferred from homology"/>
<gene>
    <name evidence="12 17" type="primary">dapA</name>
    <name evidence="17" type="ORF">NCTC11190_01484</name>
</gene>
<organism evidence="17 18">
    <name type="scientific">Rikenella microfusus</name>
    <dbReference type="NCBI Taxonomy" id="28139"/>
    <lineage>
        <taxon>Bacteria</taxon>
        <taxon>Pseudomonadati</taxon>
        <taxon>Bacteroidota</taxon>
        <taxon>Bacteroidia</taxon>
        <taxon>Bacteroidales</taxon>
        <taxon>Rikenellaceae</taxon>
        <taxon>Rikenella</taxon>
    </lineage>
</organism>
<dbReference type="UniPathway" id="UPA00034">
    <property type="reaction ID" value="UER00017"/>
</dbReference>
<evidence type="ECO:0000256" key="8">
    <source>
        <dbReference type="ARBA" id="ARBA00023154"/>
    </source>
</evidence>
<feature type="site" description="Part of a proton relay during catalysis" evidence="12 16">
    <location>
        <position position="47"/>
    </location>
</feature>
<comment type="subunit">
    <text evidence="12">Homotetramer; dimer of dimers.</text>
</comment>
<dbReference type="GO" id="GO:0008840">
    <property type="term" value="F:4-hydroxy-tetrahydrodipicolinate synthase activity"/>
    <property type="evidence" value="ECO:0007669"/>
    <property type="project" value="UniProtKB-UniRule"/>
</dbReference>
<dbReference type="EMBL" id="UGVL01000001">
    <property type="protein sequence ID" value="SUE34263.1"/>
    <property type="molecule type" value="Genomic_DNA"/>
</dbReference>
<dbReference type="STRING" id="880526.GCA_000427365_00077"/>
<evidence type="ECO:0000313" key="18">
    <source>
        <dbReference type="Proteomes" id="UP000255233"/>
    </source>
</evidence>
<dbReference type="PRINTS" id="PR00146">
    <property type="entry name" value="DHPICSNTHASE"/>
</dbReference>
<dbReference type="InterPro" id="IPR005263">
    <property type="entry name" value="DapA"/>
</dbReference>
<dbReference type="PANTHER" id="PTHR12128:SF66">
    <property type="entry name" value="4-HYDROXY-2-OXOGLUTARATE ALDOLASE, MITOCHONDRIAL"/>
    <property type="match status" value="1"/>
</dbReference>
<evidence type="ECO:0000256" key="10">
    <source>
        <dbReference type="ARBA" id="ARBA00023270"/>
    </source>
</evidence>
<dbReference type="Pfam" id="PF00701">
    <property type="entry name" value="DHDPS"/>
    <property type="match status" value="1"/>
</dbReference>
<evidence type="ECO:0000256" key="7">
    <source>
        <dbReference type="ARBA" id="ARBA00022915"/>
    </source>
</evidence>
<evidence type="ECO:0000256" key="11">
    <source>
        <dbReference type="ARBA" id="ARBA00047836"/>
    </source>
</evidence>
<dbReference type="PANTHER" id="PTHR12128">
    <property type="entry name" value="DIHYDRODIPICOLINATE SYNTHASE"/>
    <property type="match status" value="1"/>
</dbReference>
<dbReference type="OrthoDB" id="9782828at2"/>
<dbReference type="NCBIfam" id="TIGR00674">
    <property type="entry name" value="dapA"/>
    <property type="match status" value="1"/>
</dbReference>
<evidence type="ECO:0000256" key="15">
    <source>
        <dbReference type="PIRSR" id="PIRSR001365-2"/>
    </source>
</evidence>
<keyword evidence="5 12" id="KW-0963">Cytoplasm</keyword>
<evidence type="ECO:0000256" key="12">
    <source>
        <dbReference type="HAMAP-Rule" id="MF_00418"/>
    </source>
</evidence>
<feature type="active site" description="Proton donor/acceptor" evidence="12 14">
    <location>
        <position position="136"/>
    </location>
</feature>
<comment type="pathway">
    <text evidence="2 12">Amino-acid biosynthesis; L-lysine biosynthesis via DAP pathway; (S)-tetrahydrodipicolinate from L-aspartate: step 3/4.</text>
</comment>
<evidence type="ECO:0000256" key="9">
    <source>
        <dbReference type="ARBA" id="ARBA00023239"/>
    </source>
</evidence>
<evidence type="ECO:0000256" key="2">
    <source>
        <dbReference type="ARBA" id="ARBA00005120"/>
    </source>
</evidence>
<comment type="similarity">
    <text evidence="3 12 13">Belongs to the DapA family.</text>
</comment>
<keyword evidence="10 12" id="KW-0704">Schiff base</keyword>
<evidence type="ECO:0000256" key="4">
    <source>
        <dbReference type="ARBA" id="ARBA00012086"/>
    </source>
</evidence>
<feature type="active site" description="Schiff-base intermediate with substrate" evidence="12 14">
    <location>
        <position position="166"/>
    </location>
</feature>